<evidence type="ECO:0000256" key="8">
    <source>
        <dbReference type="ARBA" id="ARBA00029447"/>
    </source>
</evidence>
<feature type="domain" description="HAMP" evidence="12">
    <location>
        <begin position="304"/>
        <end position="361"/>
    </location>
</feature>
<gene>
    <name evidence="13" type="ORF">JOC49_000952</name>
</gene>
<sequence>MRKGLATKIILYIGILVIVVTVGMGVTATFFSSNTVTEQAEASLLETSHLAAKEIKITVDGNLRVLQELANRQRVQTMEWTMQQNALAPDIEKLGYLDMAVVSPDGLATYVLTGDTAELGDRGYIQKALEGTPNVSDVIISRVTNQAVLMYAVPIFSNEQIVGVLIARGDGNMLADITNTMGYGEKGFVYMVNKKGIIVAHPDRQNVMEQVNYLDNAKEDETYASVARMVENALNTSEGVDNYTLDRIQMVVGYAPIAETEWLVLNAAFDEEVLEPVRNMRTLLIIIAAVFLLIGIVIAVIIGKSIARPITALSGDIIKISEYDLNNDNSVNEKYMNSEDEIGVITRALNAMRQNLILLISDISQDAGSVAASSEELTATSQQSALAADEVAKTIEEIANGASDQSQKSSTGADEIDSLGEIITDELNLIKVLNQSAETVDKLKNEGFVVLKELENKTNKSNASSKEVESIVIEANQSAEKIERASDMIKNIADQTNLLALNAAIEAARAGEAGKGFAVVADEIRKLAEQSNTFANEISEVIVELGMKTQNAVETMGVTRVIADEQIVSLKETEDKFNGIAQSIESVKNVVSDLNDASDIMLKKKDQMIQIMDDLSLISQQNAAGTEEASASVEEQTAAMAQIADASEELAKLSEAMLRSISKFKM</sequence>
<dbReference type="Gene3D" id="3.30.450.20">
    <property type="entry name" value="PAS domain"/>
    <property type="match status" value="1"/>
</dbReference>
<evidence type="ECO:0000256" key="3">
    <source>
        <dbReference type="ARBA" id="ARBA00022500"/>
    </source>
</evidence>
<dbReference type="Pfam" id="PF00672">
    <property type="entry name" value="HAMP"/>
    <property type="match status" value="1"/>
</dbReference>
<dbReference type="SUPFAM" id="SSF58104">
    <property type="entry name" value="Methyl-accepting chemotaxis protein (MCP) signaling domain"/>
    <property type="match status" value="1"/>
</dbReference>
<evidence type="ECO:0000259" key="12">
    <source>
        <dbReference type="PROSITE" id="PS50885"/>
    </source>
</evidence>
<evidence type="ECO:0000256" key="7">
    <source>
        <dbReference type="ARBA" id="ARBA00023224"/>
    </source>
</evidence>
<feature type="domain" description="Methyl-accepting transducer" evidence="11">
    <location>
        <begin position="380"/>
        <end position="637"/>
    </location>
</feature>
<evidence type="ECO:0000313" key="14">
    <source>
        <dbReference type="Proteomes" id="UP000767854"/>
    </source>
</evidence>
<dbReference type="InterPro" id="IPR004089">
    <property type="entry name" value="MCPsignal_dom"/>
</dbReference>
<comment type="similarity">
    <text evidence="8">Belongs to the methyl-accepting chemotaxis (MCP) protein family.</text>
</comment>
<dbReference type="RefSeq" id="WP_204662934.1">
    <property type="nucleotide sequence ID" value="NZ_JAFBDT010000005.1"/>
</dbReference>
<dbReference type="PROSITE" id="PS50111">
    <property type="entry name" value="CHEMOTAXIS_TRANSDUC_2"/>
    <property type="match status" value="1"/>
</dbReference>
<dbReference type="InterPro" id="IPR003660">
    <property type="entry name" value="HAMP_dom"/>
</dbReference>
<dbReference type="Pfam" id="PF02743">
    <property type="entry name" value="dCache_1"/>
    <property type="match status" value="1"/>
</dbReference>
<feature type="transmembrane region" description="Helical" evidence="10">
    <location>
        <begin position="283"/>
        <end position="303"/>
    </location>
</feature>
<keyword evidence="3" id="KW-0145">Chemotaxis</keyword>
<dbReference type="EMBL" id="JAFBDT010000005">
    <property type="protein sequence ID" value="MBM7561432.1"/>
    <property type="molecule type" value="Genomic_DNA"/>
</dbReference>
<keyword evidence="14" id="KW-1185">Reference proteome</keyword>
<dbReference type="SMART" id="SM00283">
    <property type="entry name" value="MA"/>
    <property type="match status" value="1"/>
</dbReference>
<dbReference type="SMART" id="SM00304">
    <property type="entry name" value="HAMP"/>
    <property type="match status" value="1"/>
</dbReference>
<evidence type="ECO:0000256" key="4">
    <source>
        <dbReference type="ARBA" id="ARBA00022692"/>
    </source>
</evidence>
<keyword evidence="5 10" id="KW-1133">Transmembrane helix</keyword>
<evidence type="ECO:0000256" key="1">
    <source>
        <dbReference type="ARBA" id="ARBA00004651"/>
    </source>
</evidence>
<comment type="caution">
    <text evidence="13">The sequence shown here is derived from an EMBL/GenBank/DDBJ whole genome shotgun (WGS) entry which is preliminary data.</text>
</comment>
<dbReference type="CDD" id="cd12912">
    <property type="entry name" value="PDC2_MCP_like"/>
    <property type="match status" value="1"/>
</dbReference>
<dbReference type="Gene3D" id="1.10.287.950">
    <property type="entry name" value="Methyl-accepting chemotaxis protein"/>
    <property type="match status" value="1"/>
</dbReference>
<proteinExistence type="inferred from homology"/>
<dbReference type="PROSITE" id="PS50885">
    <property type="entry name" value="HAMP"/>
    <property type="match status" value="1"/>
</dbReference>
<protein>
    <submittedName>
        <fullName evidence="13">Methyl-accepting chemotaxis protein</fullName>
    </submittedName>
</protein>
<evidence type="ECO:0000256" key="10">
    <source>
        <dbReference type="SAM" id="Phobius"/>
    </source>
</evidence>
<evidence type="ECO:0000256" key="2">
    <source>
        <dbReference type="ARBA" id="ARBA00022475"/>
    </source>
</evidence>
<reference evidence="13 14" key="1">
    <citation type="submission" date="2021-01" db="EMBL/GenBank/DDBJ databases">
        <title>Genomic Encyclopedia of Type Strains, Phase IV (KMG-IV): sequencing the most valuable type-strain genomes for metagenomic binning, comparative biology and taxonomic classification.</title>
        <authorList>
            <person name="Goeker M."/>
        </authorList>
    </citation>
    <scope>NUCLEOTIDE SEQUENCE [LARGE SCALE GENOMIC DNA]</scope>
    <source>
        <strain evidence="13 14">DSM 24436</strain>
    </source>
</reference>
<dbReference type="InterPro" id="IPR033479">
    <property type="entry name" value="dCache_1"/>
</dbReference>
<keyword evidence="2" id="KW-1003">Cell membrane</keyword>
<evidence type="ECO:0000256" key="6">
    <source>
        <dbReference type="ARBA" id="ARBA00023136"/>
    </source>
</evidence>
<dbReference type="Proteomes" id="UP000767854">
    <property type="component" value="Unassembled WGS sequence"/>
</dbReference>
<evidence type="ECO:0000313" key="13">
    <source>
        <dbReference type="EMBL" id="MBM7561432.1"/>
    </source>
</evidence>
<feature type="transmembrane region" description="Helical" evidence="10">
    <location>
        <begin position="9"/>
        <end position="31"/>
    </location>
</feature>
<keyword evidence="7 9" id="KW-0807">Transducer</keyword>
<organism evidence="13 14">
    <name type="scientific">Fusibacter tunisiensis</name>
    <dbReference type="NCBI Taxonomy" id="1008308"/>
    <lineage>
        <taxon>Bacteria</taxon>
        <taxon>Bacillati</taxon>
        <taxon>Bacillota</taxon>
        <taxon>Clostridia</taxon>
        <taxon>Eubacteriales</taxon>
        <taxon>Eubacteriales Family XII. Incertae Sedis</taxon>
        <taxon>Fusibacter</taxon>
    </lineage>
</organism>
<dbReference type="PANTHER" id="PTHR32089">
    <property type="entry name" value="METHYL-ACCEPTING CHEMOTAXIS PROTEIN MCPB"/>
    <property type="match status" value="1"/>
</dbReference>
<name>A0ABS2MPX8_9FIRM</name>
<evidence type="ECO:0000256" key="5">
    <source>
        <dbReference type="ARBA" id="ARBA00022989"/>
    </source>
</evidence>
<evidence type="ECO:0000259" key="11">
    <source>
        <dbReference type="PROSITE" id="PS50111"/>
    </source>
</evidence>
<keyword evidence="4 10" id="KW-0812">Transmembrane</keyword>
<dbReference type="PANTHER" id="PTHR32089:SF112">
    <property type="entry name" value="LYSOZYME-LIKE PROTEIN-RELATED"/>
    <property type="match status" value="1"/>
</dbReference>
<comment type="subcellular location">
    <subcellularLocation>
        <location evidence="1">Cell membrane</location>
        <topology evidence="1">Multi-pass membrane protein</topology>
    </subcellularLocation>
</comment>
<dbReference type="Gene3D" id="6.10.340.10">
    <property type="match status" value="1"/>
</dbReference>
<keyword evidence="6 10" id="KW-0472">Membrane</keyword>
<accession>A0ABS2MPX8</accession>
<evidence type="ECO:0000256" key="9">
    <source>
        <dbReference type="PROSITE-ProRule" id="PRU00284"/>
    </source>
</evidence>
<dbReference type="Pfam" id="PF00015">
    <property type="entry name" value="MCPsignal"/>
    <property type="match status" value="1"/>
</dbReference>
<dbReference type="CDD" id="cd06225">
    <property type="entry name" value="HAMP"/>
    <property type="match status" value="1"/>
</dbReference>